<evidence type="ECO:0000256" key="7">
    <source>
        <dbReference type="SAM" id="MobiDB-lite"/>
    </source>
</evidence>
<evidence type="ECO:0000256" key="4">
    <source>
        <dbReference type="ARBA" id="ARBA00022801"/>
    </source>
</evidence>
<dbReference type="STRING" id="1081105.A0A167ED79"/>
<dbReference type="Pfam" id="PF00026">
    <property type="entry name" value="Asp"/>
    <property type="match status" value="1"/>
</dbReference>
<evidence type="ECO:0000256" key="5">
    <source>
        <dbReference type="PIRSR" id="PIRSR601461-1"/>
    </source>
</evidence>
<dbReference type="PANTHER" id="PTHR47966:SF2">
    <property type="entry name" value="ASPERGILLOPEPSIN-1-RELATED"/>
    <property type="match status" value="1"/>
</dbReference>
<dbReference type="InterPro" id="IPR021109">
    <property type="entry name" value="Peptidase_aspartic_dom_sf"/>
</dbReference>
<evidence type="ECO:0000256" key="3">
    <source>
        <dbReference type="ARBA" id="ARBA00022750"/>
    </source>
</evidence>
<dbReference type="InterPro" id="IPR001461">
    <property type="entry name" value="Aspartic_peptidase_A1"/>
</dbReference>
<dbReference type="FunFam" id="2.40.70.10:FF:000026">
    <property type="entry name" value="Endothiapepsin"/>
    <property type="match status" value="1"/>
</dbReference>
<dbReference type="PANTHER" id="PTHR47966">
    <property type="entry name" value="BETA-SITE APP-CLEAVING ENZYME, ISOFORM A-RELATED"/>
    <property type="match status" value="1"/>
</dbReference>
<comment type="similarity">
    <text evidence="1 6">Belongs to the peptidase A1 family.</text>
</comment>
<feature type="signal peptide" evidence="8">
    <location>
        <begin position="1"/>
        <end position="28"/>
    </location>
</feature>
<dbReference type="PROSITE" id="PS00141">
    <property type="entry name" value="ASP_PROTEASE"/>
    <property type="match status" value="1"/>
</dbReference>
<feature type="active site" evidence="5">
    <location>
        <position position="125"/>
    </location>
</feature>
<evidence type="ECO:0000256" key="1">
    <source>
        <dbReference type="ARBA" id="ARBA00007447"/>
    </source>
</evidence>
<evidence type="ECO:0000313" key="11">
    <source>
        <dbReference type="Proteomes" id="UP000243498"/>
    </source>
</evidence>
<dbReference type="OrthoDB" id="2747330at2759"/>
<feature type="region of interest" description="Disordered" evidence="7">
    <location>
        <begin position="75"/>
        <end position="104"/>
    </location>
</feature>
<accession>A0A167ED79</accession>
<dbReference type="GO" id="GO:0004190">
    <property type="term" value="F:aspartic-type endopeptidase activity"/>
    <property type="evidence" value="ECO:0007669"/>
    <property type="project" value="UniProtKB-KW"/>
</dbReference>
<dbReference type="InterPro" id="IPR034163">
    <property type="entry name" value="Aspergillopepsin-like_cat_dom"/>
</dbReference>
<evidence type="ECO:0000259" key="9">
    <source>
        <dbReference type="PROSITE" id="PS51767"/>
    </source>
</evidence>
<gene>
    <name evidence="10" type="ORF">NOR_04294</name>
</gene>
<evidence type="ECO:0000256" key="6">
    <source>
        <dbReference type="RuleBase" id="RU000454"/>
    </source>
</evidence>
<dbReference type="FunFam" id="2.40.70.10:FF:000024">
    <property type="entry name" value="Endothiapepsin"/>
    <property type="match status" value="1"/>
</dbReference>
<dbReference type="InterPro" id="IPR001969">
    <property type="entry name" value="Aspartic_peptidase_AS"/>
</dbReference>
<feature type="chain" id="PRO_5007885708" evidence="8">
    <location>
        <begin position="29"/>
        <end position="423"/>
    </location>
</feature>
<keyword evidence="11" id="KW-1185">Reference proteome</keyword>
<dbReference type="OMA" id="NRLGWAP"/>
<evidence type="ECO:0000256" key="2">
    <source>
        <dbReference type="ARBA" id="ARBA00022670"/>
    </source>
</evidence>
<dbReference type="SUPFAM" id="SSF50630">
    <property type="entry name" value="Acid proteases"/>
    <property type="match status" value="1"/>
</dbReference>
<evidence type="ECO:0000313" key="10">
    <source>
        <dbReference type="EMBL" id="OAA43719.1"/>
    </source>
</evidence>
<dbReference type="GO" id="GO:0006508">
    <property type="term" value="P:proteolysis"/>
    <property type="evidence" value="ECO:0007669"/>
    <property type="project" value="UniProtKB-KW"/>
</dbReference>
<feature type="active site" evidence="5">
    <location>
        <position position="311"/>
    </location>
</feature>
<evidence type="ECO:0000256" key="8">
    <source>
        <dbReference type="SAM" id="SignalP"/>
    </source>
</evidence>
<keyword evidence="4 6" id="KW-0378">Hydrolase</keyword>
<name>A0A167ED79_METRR</name>
<keyword evidence="3 6" id="KW-0064">Aspartyl protease</keyword>
<dbReference type="InterPro" id="IPR033121">
    <property type="entry name" value="PEPTIDASE_A1"/>
</dbReference>
<protein>
    <submittedName>
        <fullName evidence="10">Peptidase A1</fullName>
    </submittedName>
</protein>
<reference evidence="10 11" key="1">
    <citation type="journal article" date="2016" name="Genome Biol. Evol.">
        <title>Divergent and convergent evolution of fungal pathogenicity.</title>
        <authorList>
            <person name="Shang Y."/>
            <person name="Xiao G."/>
            <person name="Zheng P."/>
            <person name="Cen K."/>
            <person name="Zhan S."/>
            <person name="Wang C."/>
        </authorList>
    </citation>
    <scope>NUCLEOTIDE SEQUENCE [LARGE SCALE GENOMIC DNA]</scope>
    <source>
        <strain evidence="10 11">RCEF 4871</strain>
    </source>
</reference>
<dbReference type="Gene3D" id="2.40.70.10">
    <property type="entry name" value="Acid Proteases"/>
    <property type="match status" value="2"/>
</dbReference>
<organism evidence="10 11">
    <name type="scientific">Metarhizium rileyi (strain RCEF 4871)</name>
    <name type="common">Nomuraea rileyi</name>
    <dbReference type="NCBI Taxonomy" id="1649241"/>
    <lineage>
        <taxon>Eukaryota</taxon>
        <taxon>Fungi</taxon>
        <taxon>Dikarya</taxon>
        <taxon>Ascomycota</taxon>
        <taxon>Pezizomycotina</taxon>
        <taxon>Sordariomycetes</taxon>
        <taxon>Hypocreomycetidae</taxon>
        <taxon>Hypocreales</taxon>
        <taxon>Clavicipitaceae</taxon>
        <taxon>Metarhizium</taxon>
    </lineage>
</organism>
<dbReference type="EMBL" id="AZHC01000011">
    <property type="protein sequence ID" value="OAA43719.1"/>
    <property type="molecule type" value="Genomic_DNA"/>
</dbReference>
<dbReference type="PROSITE" id="PS51767">
    <property type="entry name" value="PEPTIDASE_A1"/>
    <property type="match status" value="1"/>
</dbReference>
<sequence length="423" mass="44693">MLQTFGTFIASLAVAANLAACLPTTGQGKTLSINVVHNKNFKPNGPLALAKAYNKYKAPLPADLASVVSRIERDLGLQKRQGNGTGTGTGTGSDPTKPPPGSGDLEYLAEVDIGTPAQKLLLDFDTGSSDLWVFSNETQKSRISGQKIYDVNSSSSAKSLDGASWSIKYGDGSSCSGDVYLDRVTIGGLTVKQQAVESAKNVSSQFTKDSSQNSGLLGLAFDQINTVKPARQKTWFSNIKDSLKAPLFPPPPFSEHHGTYNFGYIDDKEHDGEIAYTEVDSSQGFWGFTASGYAVGDGDLQSSPILTGIADTGTTLLLIDNEVVEKYYSKVQGARQDRQQGGYVFNCSAELPDFSFGVGKAKVTIPGSIINYAPTETGSSTCFGGIQGSGGIGQSIFGDIALKAALVVFDAGKNRLGWAPKKT</sequence>
<dbReference type="Proteomes" id="UP000243498">
    <property type="component" value="Unassembled WGS sequence"/>
</dbReference>
<comment type="caution">
    <text evidence="10">The sequence shown here is derived from an EMBL/GenBank/DDBJ whole genome shotgun (WGS) entry which is preliminary data.</text>
</comment>
<dbReference type="PRINTS" id="PR00792">
    <property type="entry name" value="PEPSIN"/>
</dbReference>
<proteinExistence type="inferred from homology"/>
<keyword evidence="8" id="KW-0732">Signal</keyword>
<dbReference type="AlphaFoldDB" id="A0A167ED79"/>
<keyword evidence="2 6" id="KW-0645">Protease</keyword>
<dbReference type="CDD" id="cd06097">
    <property type="entry name" value="Aspergillopepsin_like"/>
    <property type="match status" value="1"/>
</dbReference>
<feature type="domain" description="Peptidase A1" evidence="9">
    <location>
        <begin position="107"/>
        <end position="419"/>
    </location>
</feature>